<proteinExistence type="predicted"/>
<comment type="caution">
    <text evidence="1">The sequence shown here is derived from an EMBL/GenBank/DDBJ whole genome shotgun (WGS) entry which is preliminary data.</text>
</comment>
<dbReference type="Proteomes" id="UP001230207">
    <property type="component" value="Unassembled WGS sequence"/>
</dbReference>
<sequence length="143" mass="16523">MAVFFRTFIDENTAFARLERALSHGPAFDGYLDIHGELTLSRPRDMSADTFRQHIADELRSVWEKAPVWAIYERNEKHDLSASEITAAAVQLSANYEGAFVITLSILGRDHSPHDLELTFICFRQEAERRNFRARYEGKFISR</sequence>
<name>A0ABU0BX07_9HYPH</name>
<accession>A0ABU0BX07</accession>
<keyword evidence="2" id="KW-1185">Reference proteome</keyword>
<protein>
    <submittedName>
        <fullName evidence="1">Uncharacterized protein</fullName>
    </submittedName>
</protein>
<organism evidence="1 2">
    <name type="scientific">Pararhizobium capsulatum DSM 1112</name>
    <dbReference type="NCBI Taxonomy" id="1121113"/>
    <lineage>
        <taxon>Bacteria</taxon>
        <taxon>Pseudomonadati</taxon>
        <taxon>Pseudomonadota</taxon>
        <taxon>Alphaproteobacteria</taxon>
        <taxon>Hyphomicrobiales</taxon>
        <taxon>Rhizobiaceae</taxon>
        <taxon>Rhizobium/Agrobacterium group</taxon>
        <taxon>Pararhizobium</taxon>
    </lineage>
</organism>
<evidence type="ECO:0000313" key="2">
    <source>
        <dbReference type="Proteomes" id="UP001230207"/>
    </source>
</evidence>
<dbReference type="RefSeq" id="WP_307234770.1">
    <property type="nucleotide sequence ID" value="NZ_JAUSVF010000002.1"/>
</dbReference>
<dbReference type="EMBL" id="JAUSVF010000002">
    <property type="protein sequence ID" value="MDQ0322803.1"/>
    <property type="molecule type" value="Genomic_DNA"/>
</dbReference>
<gene>
    <name evidence="1" type="ORF">QO002_005009</name>
</gene>
<reference evidence="1 2" key="1">
    <citation type="submission" date="2023-07" db="EMBL/GenBank/DDBJ databases">
        <title>Genomic Encyclopedia of Type Strains, Phase IV (KMG-IV): sequencing the most valuable type-strain genomes for metagenomic binning, comparative biology and taxonomic classification.</title>
        <authorList>
            <person name="Goeker M."/>
        </authorList>
    </citation>
    <scope>NUCLEOTIDE SEQUENCE [LARGE SCALE GENOMIC DNA]</scope>
    <source>
        <strain evidence="1 2">DSM 1112</strain>
    </source>
</reference>
<evidence type="ECO:0000313" key="1">
    <source>
        <dbReference type="EMBL" id="MDQ0322803.1"/>
    </source>
</evidence>